<dbReference type="AlphaFoldDB" id="A0AAN5AJT9"/>
<evidence type="ECO:0000259" key="4">
    <source>
        <dbReference type="PROSITE" id="PS50076"/>
    </source>
</evidence>
<feature type="compositionally biased region" description="Basic and acidic residues" evidence="2">
    <location>
        <begin position="78"/>
        <end position="88"/>
    </location>
</feature>
<gene>
    <name evidence="5" type="ORF">PEDI_03530</name>
</gene>
<dbReference type="EMBL" id="BQKE01000001">
    <property type="protein sequence ID" value="GJM59801.1"/>
    <property type="molecule type" value="Genomic_DNA"/>
</dbReference>
<dbReference type="GO" id="GO:0005737">
    <property type="term" value="C:cytoplasm"/>
    <property type="evidence" value="ECO:0007669"/>
    <property type="project" value="TreeGrafter"/>
</dbReference>
<dbReference type="SUPFAM" id="SSF48452">
    <property type="entry name" value="TPR-like"/>
    <property type="match status" value="1"/>
</dbReference>
<dbReference type="GO" id="GO:0051087">
    <property type="term" value="F:protein-folding chaperone binding"/>
    <property type="evidence" value="ECO:0007669"/>
    <property type="project" value="TreeGrafter"/>
</dbReference>
<dbReference type="SUPFAM" id="SSF46565">
    <property type="entry name" value="Chaperone J-domain"/>
    <property type="match status" value="1"/>
</dbReference>
<keyword evidence="6" id="KW-1185">Reference proteome</keyword>
<dbReference type="PRINTS" id="PR00625">
    <property type="entry name" value="JDOMAIN"/>
</dbReference>
<name>A0AAN5AJT9_9BACT</name>
<comment type="caution">
    <text evidence="5">The sequence shown here is derived from an EMBL/GenBank/DDBJ whole genome shotgun (WGS) entry which is preliminary data.</text>
</comment>
<evidence type="ECO:0000256" key="3">
    <source>
        <dbReference type="SAM" id="Phobius"/>
    </source>
</evidence>
<dbReference type="GO" id="GO:0044183">
    <property type="term" value="F:protein folding chaperone"/>
    <property type="evidence" value="ECO:0007669"/>
    <property type="project" value="TreeGrafter"/>
</dbReference>
<dbReference type="RefSeq" id="WP_338235750.1">
    <property type="nucleotide sequence ID" value="NZ_BQKE01000001.1"/>
</dbReference>
<dbReference type="PANTHER" id="PTHR43948">
    <property type="entry name" value="DNAJ HOMOLOG SUBFAMILY B"/>
    <property type="match status" value="1"/>
</dbReference>
<evidence type="ECO:0000313" key="5">
    <source>
        <dbReference type="EMBL" id="GJM59801.1"/>
    </source>
</evidence>
<feature type="transmembrane region" description="Helical" evidence="3">
    <location>
        <begin position="128"/>
        <end position="153"/>
    </location>
</feature>
<feature type="repeat" description="TPR" evidence="1">
    <location>
        <begin position="245"/>
        <end position="278"/>
    </location>
</feature>
<proteinExistence type="predicted"/>
<dbReference type="CDD" id="cd06257">
    <property type="entry name" value="DnaJ"/>
    <property type="match status" value="1"/>
</dbReference>
<dbReference type="SMART" id="SM00028">
    <property type="entry name" value="TPR"/>
    <property type="match status" value="3"/>
</dbReference>
<dbReference type="Pfam" id="PF00226">
    <property type="entry name" value="DnaJ"/>
    <property type="match status" value="1"/>
</dbReference>
<dbReference type="Proteomes" id="UP001310022">
    <property type="component" value="Unassembled WGS sequence"/>
</dbReference>
<keyword evidence="1" id="KW-0802">TPR repeat</keyword>
<evidence type="ECO:0000256" key="1">
    <source>
        <dbReference type="PROSITE-ProRule" id="PRU00339"/>
    </source>
</evidence>
<dbReference type="PANTHER" id="PTHR43948:SF23">
    <property type="entry name" value="DNAJ DOMAIN PROTEIN (AFU_ORTHOLOGUE AFUA_1G15460)"/>
    <property type="match status" value="1"/>
</dbReference>
<keyword evidence="3" id="KW-0472">Membrane</keyword>
<dbReference type="Gene3D" id="1.25.40.10">
    <property type="entry name" value="Tetratricopeptide repeat domain"/>
    <property type="match status" value="2"/>
</dbReference>
<dbReference type="InterPro" id="IPR019734">
    <property type="entry name" value="TPR_rpt"/>
</dbReference>
<reference evidence="5 6" key="1">
    <citation type="submission" date="2021-12" db="EMBL/GenBank/DDBJ databases">
        <title>Genome sequencing of bacteria with rrn-lacking chromosome and rrn-plasmid.</title>
        <authorList>
            <person name="Anda M."/>
            <person name="Iwasaki W."/>
        </authorList>
    </citation>
    <scope>NUCLEOTIDE SEQUENCE [LARGE SCALE GENOMIC DNA]</scope>
    <source>
        <strain evidence="5 6">NBRC 15940</strain>
    </source>
</reference>
<evidence type="ECO:0000313" key="6">
    <source>
        <dbReference type="Proteomes" id="UP001310022"/>
    </source>
</evidence>
<protein>
    <recommendedName>
        <fullName evidence="4">J domain-containing protein</fullName>
    </recommendedName>
</protein>
<dbReference type="PROSITE" id="PS50005">
    <property type="entry name" value="TPR"/>
    <property type="match status" value="1"/>
</dbReference>
<feature type="domain" description="J" evidence="4">
    <location>
        <begin position="3"/>
        <end position="68"/>
    </location>
</feature>
<dbReference type="InterPro" id="IPR011990">
    <property type="entry name" value="TPR-like_helical_dom_sf"/>
</dbReference>
<sequence>MINYYQILGVDPTSNSPEIRTAYRKLALQYHPDKNPNDPEAEETFKLISTAYRVLIDPEQRAAYDFLISHQHQAAQKSDTKQEEDAFNPRKRTTYQQREKHREKYYQQNPESRPEPISYWEKLGQNHWMNVMTAVAFSALLSIMVGIPIYMYIKKQQEKEIARLMEEQRRFDVARSLYEHKAYHSALDSLEILVAHPKANYDIISYRNAILNDLYEKGQDAYFDEKYQHAVYYWQLLVKHSDYSAVLYQQLAMAYEDIGAYQQALSIYEEMVGMEQFNIPLLLSAASLCADQLINNEKALKYYTMATDAMIDAYIINYGRAYALVLQPKDIPESHYIAHYGLAVVLARLEEYERAKLACDWAIFLRPRRPEAYNVLGNCYYAMDQRQEACEAWDQAIHRGSLQAGEWVARFCP</sequence>
<dbReference type="PROSITE" id="PS50076">
    <property type="entry name" value="DNAJ_2"/>
    <property type="match status" value="1"/>
</dbReference>
<evidence type="ECO:0000256" key="2">
    <source>
        <dbReference type="SAM" id="MobiDB-lite"/>
    </source>
</evidence>
<organism evidence="5 6">
    <name type="scientific">Persicobacter diffluens</name>
    <dbReference type="NCBI Taxonomy" id="981"/>
    <lineage>
        <taxon>Bacteria</taxon>
        <taxon>Pseudomonadati</taxon>
        <taxon>Bacteroidota</taxon>
        <taxon>Cytophagia</taxon>
        <taxon>Cytophagales</taxon>
        <taxon>Persicobacteraceae</taxon>
        <taxon>Persicobacter</taxon>
    </lineage>
</organism>
<accession>A0AAN5AJT9</accession>
<keyword evidence="3" id="KW-1133">Transmembrane helix</keyword>
<dbReference type="SMART" id="SM00271">
    <property type="entry name" value="DnaJ"/>
    <property type="match status" value="1"/>
</dbReference>
<dbReference type="InterPro" id="IPR001623">
    <property type="entry name" value="DnaJ_domain"/>
</dbReference>
<feature type="region of interest" description="Disordered" evidence="2">
    <location>
        <begin position="73"/>
        <end position="113"/>
    </location>
</feature>
<dbReference type="GO" id="GO:0051082">
    <property type="term" value="F:unfolded protein binding"/>
    <property type="evidence" value="ECO:0007669"/>
    <property type="project" value="TreeGrafter"/>
</dbReference>
<keyword evidence="3" id="KW-0812">Transmembrane</keyword>
<dbReference type="Gene3D" id="1.10.287.110">
    <property type="entry name" value="DnaJ domain"/>
    <property type="match status" value="1"/>
</dbReference>
<dbReference type="InterPro" id="IPR036869">
    <property type="entry name" value="J_dom_sf"/>
</dbReference>